<reference evidence="1 2" key="1">
    <citation type="submission" date="2014-04" db="EMBL/GenBank/DDBJ databases">
        <authorList>
            <consortium name="DOE Joint Genome Institute"/>
            <person name="Kuo A."/>
            <person name="Kohler A."/>
            <person name="Jargeat P."/>
            <person name="Nagy L.G."/>
            <person name="Floudas D."/>
            <person name="Copeland A."/>
            <person name="Barry K.W."/>
            <person name="Cichocki N."/>
            <person name="Veneault-Fourrey C."/>
            <person name="LaButti K."/>
            <person name="Lindquist E.A."/>
            <person name="Lipzen A."/>
            <person name="Lundell T."/>
            <person name="Morin E."/>
            <person name="Murat C."/>
            <person name="Sun H."/>
            <person name="Tunlid A."/>
            <person name="Henrissat B."/>
            <person name="Grigoriev I.V."/>
            <person name="Hibbett D.S."/>
            <person name="Martin F."/>
            <person name="Nordberg H.P."/>
            <person name="Cantor M.N."/>
            <person name="Hua S.X."/>
        </authorList>
    </citation>
    <scope>NUCLEOTIDE SEQUENCE [LARGE SCALE GENOMIC DNA]</scope>
    <source>
        <strain evidence="1 2">Ve08.2h10</strain>
    </source>
</reference>
<protein>
    <submittedName>
        <fullName evidence="1">Uncharacterized protein</fullName>
    </submittedName>
</protein>
<dbReference type="EMBL" id="KN825018">
    <property type="protein sequence ID" value="KIK95842.1"/>
    <property type="molecule type" value="Genomic_DNA"/>
</dbReference>
<dbReference type="PANTHER" id="PTHR15430">
    <property type="entry name" value="GLOMULIN"/>
    <property type="match status" value="1"/>
</dbReference>
<dbReference type="InterPro" id="IPR019516">
    <property type="entry name" value="Glomulin/ALF4"/>
</dbReference>
<name>A0A0D0DEE1_9AGAM</name>
<keyword evidence="2" id="KW-1185">Reference proteome</keyword>
<gene>
    <name evidence="1" type="ORF">PAXRUDRAFT_826618</name>
</gene>
<dbReference type="InParanoid" id="A0A0D0DEE1"/>
<proteinExistence type="predicted"/>
<dbReference type="HOGENOM" id="CLU_486667_0_0_1"/>
<dbReference type="Proteomes" id="UP000054538">
    <property type="component" value="Unassembled WGS sequence"/>
</dbReference>
<dbReference type="Pfam" id="PF08568">
    <property type="entry name" value="Kinetochor_Ybp2"/>
    <property type="match status" value="1"/>
</dbReference>
<dbReference type="GO" id="GO:0005737">
    <property type="term" value="C:cytoplasm"/>
    <property type="evidence" value="ECO:0007669"/>
    <property type="project" value="TreeGrafter"/>
</dbReference>
<organism evidence="1 2">
    <name type="scientific">Paxillus rubicundulus Ve08.2h10</name>
    <dbReference type="NCBI Taxonomy" id="930991"/>
    <lineage>
        <taxon>Eukaryota</taxon>
        <taxon>Fungi</taxon>
        <taxon>Dikarya</taxon>
        <taxon>Basidiomycota</taxon>
        <taxon>Agaricomycotina</taxon>
        <taxon>Agaricomycetes</taxon>
        <taxon>Agaricomycetidae</taxon>
        <taxon>Boletales</taxon>
        <taxon>Paxilineae</taxon>
        <taxon>Paxillaceae</taxon>
        <taxon>Paxillus</taxon>
    </lineage>
</organism>
<dbReference type="GO" id="GO:0055105">
    <property type="term" value="F:ubiquitin-protein transferase inhibitor activity"/>
    <property type="evidence" value="ECO:0007669"/>
    <property type="project" value="TreeGrafter"/>
</dbReference>
<dbReference type="STRING" id="930991.A0A0D0DEE1"/>
<accession>A0A0D0DEE1</accession>
<dbReference type="OrthoDB" id="5396786at2759"/>
<reference evidence="2" key="2">
    <citation type="submission" date="2015-01" db="EMBL/GenBank/DDBJ databases">
        <title>Evolutionary Origins and Diversification of the Mycorrhizal Mutualists.</title>
        <authorList>
            <consortium name="DOE Joint Genome Institute"/>
            <consortium name="Mycorrhizal Genomics Consortium"/>
            <person name="Kohler A."/>
            <person name="Kuo A."/>
            <person name="Nagy L.G."/>
            <person name="Floudas D."/>
            <person name="Copeland A."/>
            <person name="Barry K.W."/>
            <person name="Cichocki N."/>
            <person name="Veneault-Fourrey C."/>
            <person name="LaButti K."/>
            <person name="Lindquist E.A."/>
            <person name="Lipzen A."/>
            <person name="Lundell T."/>
            <person name="Morin E."/>
            <person name="Murat C."/>
            <person name="Riley R."/>
            <person name="Ohm R."/>
            <person name="Sun H."/>
            <person name="Tunlid A."/>
            <person name="Henrissat B."/>
            <person name="Grigoriev I.V."/>
            <person name="Hibbett D.S."/>
            <person name="Martin F."/>
        </authorList>
    </citation>
    <scope>NUCLEOTIDE SEQUENCE [LARGE SCALE GENOMIC DNA]</scope>
    <source>
        <strain evidence="2">Ve08.2h10</strain>
    </source>
</reference>
<dbReference type="PANTHER" id="PTHR15430:SF1">
    <property type="entry name" value="GLOMULIN"/>
    <property type="match status" value="1"/>
</dbReference>
<dbReference type="AlphaFoldDB" id="A0A0D0DEE1"/>
<sequence>MDSQKASFLRTLQLSPDLSDEECTQSTSNLISLAARGSSSSISLKEIHEAAVRCQCAEYLEPLTILPPLLSCHCDGAMDLIRDCGLSSNPKEVLIVVQEAIEQLQSRGSAEEDEAEEPDPDIVHRVTGIVSLCSPAISRSRLGKTTALKLCSPLLDQICSLISSASPRATKDEGRALITEVARLVKTLGDWVSTVAIANDLVQIKVLLRELLDTTVVGCASSIQANLAARAVESRFPRFSLKSAVKEGWQEGEKAMLDVQVALTILSDSSRANVRETNSLSDLIYLAHSTHLSPLSPSTLPGLVQALRLNLFLDESLFLLFRILTQEGMEVPPDVATSLCEVLSALASTHLDPFVRQFSFRMLSLTLSRLPPPPRLEILLRLATDQDFPQMRGPAIGLVKEAVLEALALPAPSARSNPFASPELLRVFGGVLFRPNPPGFFSEKKTRGELERSLELLRIVDCLSFYYVLLQRDHENKTEVRSVGNIRSVQSSFLRPLRQFLAEHAIGQEQPLMAILSLEVGLDRIDGALRTLDISNSQTQS</sequence>
<evidence type="ECO:0000313" key="2">
    <source>
        <dbReference type="Proteomes" id="UP000054538"/>
    </source>
</evidence>
<dbReference type="InterPro" id="IPR013877">
    <property type="entry name" value="YAP-bd/ALF4/Glomulin"/>
</dbReference>
<evidence type="ECO:0000313" key="1">
    <source>
        <dbReference type="EMBL" id="KIK95842.1"/>
    </source>
</evidence>